<dbReference type="Pfam" id="PF03787">
    <property type="entry name" value="RAMPs"/>
    <property type="match status" value="1"/>
</dbReference>
<gene>
    <name evidence="4" type="ORF">A9306_07415</name>
</gene>
<feature type="domain" description="CRISPR type III-associated protein" evidence="3">
    <location>
        <begin position="33"/>
        <end position="200"/>
    </location>
</feature>
<feature type="region of interest" description="Disordered" evidence="2">
    <location>
        <begin position="251"/>
        <end position="275"/>
    </location>
</feature>
<keyword evidence="1" id="KW-0051">Antiviral defense</keyword>
<dbReference type="InterPro" id="IPR005537">
    <property type="entry name" value="RAMP_III_fam"/>
</dbReference>
<dbReference type="Proteomes" id="UP000092616">
    <property type="component" value="Unassembled WGS sequence"/>
</dbReference>
<dbReference type="AlphaFoldDB" id="A0A1B8QEY5"/>
<dbReference type="EMBL" id="LZNA01000035">
    <property type="protein sequence ID" value="OBX80519.1"/>
    <property type="molecule type" value="Genomic_DNA"/>
</dbReference>
<sequence>MLRQPDDKYKQPKMDELQAMIEEYGIQWHTLHCELITPMYGGGVESTKVDEKMPIRVSSIRGQLRFWWRLLAKYQWKIEDIAKAETNLWGGMNQGDDDGKASKVLLKVTNFPTAQKVKSNLVSYETFNNLKYVLFPASNAEEKKINPHKLLKADGIEWDLQFAFTPTITDKQKQQVIDTLQWWANFSGLGFRSRKGLGAFYVSECRDFPKICESLSSDDIAKANCQLVQRPVTASPLIALETAIRKLANFRQSPNVGRNPGQQANRPGRSRFPEPDALRRIQRNLGYDRNHEPVHPAGNIFPRAVFGLPINYQSRSERAINVMLQPTEGERLASPLILRPVYAGEQNGQKQWKPSALVLPYEHILDMTVRIGRDNYPIWQKDKTQDIRPIAENGGGDPLQAFLTYFAR</sequence>
<evidence type="ECO:0000313" key="5">
    <source>
        <dbReference type="Proteomes" id="UP000092616"/>
    </source>
</evidence>
<evidence type="ECO:0000256" key="2">
    <source>
        <dbReference type="SAM" id="MobiDB-lite"/>
    </source>
</evidence>
<keyword evidence="5" id="KW-1185">Reference proteome</keyword>
<accession>A0A1B8QEY5</accession>
<comment type="caution">
    <text evidence="4">The sequence shown here is derived from an EMBL/GenBank/DDBJ whole genome shotgun (WGS) entry which is preliminary data.</text>
</comment>
<feature type="compositionally biased region" description="Polar residues" evidence="2">
    <location>
        <begin position="251"/>
        <end position="265"/>
    </location>
</feature>
<evidence type="ECO:0000313" key="4">
    <source>
        <dbReference type="EMBL" id="OBX80519.1"/>
    </source>
</evidence>
<dbReference type="InterPro" id="IPR007522">
    <property type="entry name" value="CRISPR-assoc_prot_TM1795"/>
</dbReference>
<proteinExistence type="predicted"/>
<protein>
    <submittedName>
        <fullName evidence="4">Type III-B CRISPR module RAMP protein Cmr1</fullName>
    </submittedName>
</protein>
<evidence type="ECO:0000256" key="1">
    <source>
        <dbReference type="ARBA" id="ARBA00023118"/>
    </source>
</evidence>
<organism evidence="4 5">
    <name type="scientific">Faucicola atlantae</name>
    <dbReference type="NCBI Taxonomy" id="34059"/>
    <lineage>
        <taxon>Bacteria</taxon>
        <taxon>Pseudomonadati</taxon>
        <taxon>Pseudomonadota</taxon>
        <taxon>Gammaproteobacteria</taxon>
        <taxon>Moraxellales</taxon>
        <taxon>Moraxellaceae</taxon>
        <taxon>Faucicola</taxon>
    </lineage>
</organism>
<dbReference type="NCBIfam" id="TIGR01894">
    <property type="entry name" value="cas_TM1795_cmr1"/>
    <property type="match status" value="1"/>
</dbReference>
<evidence type="ECO:0000259" key="3">
    <source>
        <dbReference type="Pfam" id="PF03787"/>
    </source>
</evidence>
<name>A0A1B8QEY5_9GAMM</name>
<dbReference type="GO" id="GO:0051607">
    <property type="term" value="P:defense response to virus"/>
    <property type="evidence" value="ECO:0007669"/>
    <property type="project" value="UniProtKB-KW"/>
</dbReference>
<dbReference type="RefSeq" id="WP_067336744.1">
    <property type="nucleotide sequence ID" value="NZ_LZNA01000035.1"/>
</dbReference>
<reference evidence="4 5" key="1">
    <citation type="submission" date="2016-06" db="EMBL/GenBank/DDBJ databases">
        <title>Draft genome of Moraxella atlantae CCUG 59586.</title>
        <authorList>
            <person name="Salva-Serra F."/>
            <person name="Engstrom-Jakobsson H."/>
            <person name="Thorell K."/>
            <person name="Gonzales-Siles L."/>
            <person name="Karlsson R."/>
            <person name="Boulund F."/>
            <person name="Engstrand L."/>
            <person name="Kristiansson E."/>
            <person name="Moore E."/>
        </authorList>
    </citation>
    <scope>NUCLEOTIDE SEQUENCE [LARGE SCALE GENOMIC DNA]</scope>
    <source>
        <strain evidence="4 5">CCUG 59586</strain>
    </source>
</reference>